<dbReference type="InterPro" id="IPR038581">
    <property type="entry name" value="ODC_AZ_sf"/>
</dbReference>
<dbReference type="InterPro" id="IPR016181">
    <property type="entry name" value="Acyl_CoA_acyltransferase"/>
</dbReference>
<evidence type="ECO:0000256" key="1">
    <source>
        <dbReference type="ARBA" id="ARBA00002307"/>
    </source>
</evidence>
<dbReference type="PANTHER" id="PTHR10279:SF10">
    <property type="entry name" value="ORNITHINE DECARBOXYLASE ANTIZYME"/>
    <property type="match status" value="1"/>
</dbReference>
<dbReference type="PROSITE" id="PS51257">
    <property type="entry name" value="PROKAR_LIPOPROTEIN"/>
    <property type="match status" value="1"/>
</dbReference>
<dbReference type="OrthoDB" id="5959761at2759"/>
<dbReference type="GO" id="GO:0005634">
    <property type="term" value="C:nucleus"/>
    <property type="evidence" value="ECO:0007669"/>
    <property type="project" value="TreeGrafter"/>
</dbReference>
<evidence type="ECO:0000256" key="4">
    <source>
        <dbReference type="ARBA" id="ARBA00017712"/>
    </source>
</evidence>
<comment type="similarity">
    <text evidence="2">Belongs to the ODC antizyme family.</text>
</comment>
<dbReference type="AlphaFoldDB" id="A0A5J5F2G1"/>
<evidence type="ECO:0000256" key="2">
    <source>
        <dbReference type="ARBA" id="ARBA00008796"/>
    </source>
</evidence>
<comment type="subunit">
    <text evidence="3">Interacts with ODC and thereby sterically blocks ODC homodimerization.</text>
</comment>
<dbReference type="Proteomes" id="UP000326924">
    <property type="component" value="Unassembled WGS sequence"/>
</dbReference>
<dbReference type="PANTHER" id="PTHR10279">
    <property type="entry name" value="ORNITHINE DECARBOXYLASE ANTIZYME"/>
    <property type="match status" value="1"/>
</dbReference>
<comment type="caution">
    <text evidence="6">The sequence shown here is derived from an EMBL/GenBank/DDBJ whole genome shotgun (WGS) entry which is preliminary data.</text>
</comment>
<name>A0A5J5F2G1_9PEZI</name>
<comment type="function">
    <text evidence="1">Ornithine decarboxylase (ODC) antizyme protein that negatively regulates ODC activity and intracellular polyamine biosynthesis in response to increased intracellular polyamine levels. Binds to ODC monomers, inhibiting the assembly of the functional ODC homodimer, and targets the monomers for ubiquitin-independent proteolytic destruction by the 26S proteasome.</text>
</comment>
<evidence type="ECO:0000256" key="3">
    <source>
        <dbReference type="ARBA" id="ARBA00011486"/>
    </source>
</evidence>
<evidence type="ECO:0000256" key="5">
    <source>
        <dbReference type="ARBA" id="ARBA00022758"/>
    </source>
</evidence>
<evidence type="ECO:0000313" key="7">
    <source>
        <dbReference type="Proteomes" id="UP000326924"/>
    </source>
</evidence>
<reference evidence="6 7" key="1">
    <citation type="submission" date="2019-09" db="EMBL/GenBank/DDBJ databases">
        <title>Draft genome of the ectomycorrhizal ascomycete Sphaerosporella brunnea.</title>
        <authorList>
            <consortium name="DOE Joint Genome Institute"/>
            <person name="Benucci G.M."/>
            <person name="Marozzi G."/>
            <person name="Antonielli L."/>
            <person name="Sanchez S."/>
            <person name="Marco P."/>
            <person name="Wang X."/>
            <person name="Falini L.B."/>
            <person name="Barry K."/>
            <person name="Haridas S."/>
            <person name="Lipzen A."/>
            <person name="Labutti K."/>
            <person name="Grigoriev I.V."/>
            <person name="Murat C."/>
            <person name="Martin F."/>
            <person name="Albertini E."/>
            <person name="Donnini D."/>
            <person name="Bonito G."/>
        </authorList>
    </citation>
    <scope>NUCLEOTIDE SEQUENCE [LARGE SCALE GENOMIC DNA]</scope>
    <source>
        <strain evidence="6 7">Sb_GMNB300</strain>
    </source>
</reference>
<keyword evidence="5" id="KW-0688">Ribosomal frameshifting</keyword>
<dbReference type="Gene3D" id="3.40.630.60">
    <property type="match status" value="1"/>
</dbReference>
<protein>
    <recommendedName>
        <fullName evidence="4">Ornithine decarboxylase antizyme</fullName>
    </recommendedName>
</protein>
<accession>A0A5J5F2G1</accession>
<dbReference type="GO" id="GO:0008073">
    <property type="term" value="F:ornithine decarboxylase inhibitor activity"/>
    <property type="evidence" value="ECO:0007669"/>
    <property type="project" value="InterPro"/>
</dbReference>
<gene>
    <name evidence="6" type="ORF">FN846DRAFT_905277</name>
</gene>
<dbReference type="InterPro" id="IPR002993">
    <property type="entry name" value="ODC_AZ"/>
</dbReference>
<dbReference type="GO" id="GO:0075523">
    <property type="term" value="P:viral translational frameshifting"/>
    <property type="evidence" value="ECO:0007669"/>
    <property type="project" value="UniProtKB-KW"/>
</dbReference>
<keyword evidence="7" id="KW-1185">Reference proteome</keyword>
<dbReference type="EMBL" id="VXIS01000051">
    <property type="protein sequence ID" value="KAA8910031.1"/>
    <property type="molecule type" value="Genomic_DNA"/>
</dbReference>
<sequence length="303" mass="33074">MSPKSASPSTAPILASCYATSSSSTVVQGFHYSSTGTNGCGVPEAPSGYPKSPPSQRHVADGAAVRARSPIAGAAPKGASRTIAKECERLLCRDMKRIFLGGRTDSRSSPCPMGSIYYSSEKPRQNNNNHINTGYESKDAEVYEYGNDKDLRSLGGGEEVDDEMRFIEVWDYVGGTSFRGFIADKEMRGRVEKTLFLFFEHVAGTQLKHGLMALIELATECFACDRLVICLERNGEGLHGLVHDLGWVGFELVTLAHWMQTEIPQRAGHNARCGSFSSVSTTSSVFSDDDITSEKWLFMGMEL</sequence>
<dbReference type="SUPFAM" id="SSF55729">
    <property type="entry name" value="Acyl-CoA N-acyltransferases (Nat)"/>
    <property type="match status" value="1"/>
</dbReference>
<dbReference type="GO" id="GO:0005737">
    <property type="term" value="C:cytoplasm"/>
    <property type="evidence" value="ECO:0007669"/>
    <property type="project" value="TreeGrafter"/>
</dbReference>
<dbReference type="InParanoid" id="A0A5J5F2G1"/>
<organism evidence="6 7">
    <name type="scientific">Sphaerosporella brunnea</name>
    <dbReference type="NCBI Taxonomy" id="1250544"/>
    <lineage>
        <taxon>Eukaryota</taxon>
        <taxon>Fungi</taxon>
        <taxon>Dikarya</taxon>
        <taxon>Ascomycota</taxon>
        <taxon>Pezizomycotina</taxon>
        <taxon>Pezizomycetes</taxon>
        <taxon>Pezizales</taxon>
        <taxon>Pyronemataceae</taxon>
        <taxon>Sphaerosporella</taxon>
    </lineage>
</organism>
<dbReference type="Pfam" id="PF02100">
    <property type="entry name" value="ODC_AZ"/>
    <property type="match status" value="1"/>
</dbReference>
<proteinExistence type="inferred from homology"/>
<evidence type="ECO:0000313" key="6">
    <source>
        <dbReference type="EMBL" id="KAA8910031.1"/>
    </source>
</evidence>
<dbReference type="GO" id="GO:0045732">
    <property type="term" value="P:positive regulation of protein catabolic process"/>
    <property type="evidence" value="ECO:0007669"/>
    <property type="project" value="TreeGrafter"/>
</dbReference>